<proteinExistence type="predicted"/>
<protein>
    <submittedName>
        <fullName evidence="2 3">Uncharacterized protein</fullName>
    </submittedName>
</protein>
<sequence>MPDYIKQVTVTGDVSTVTDNDNLLQEWCTEVAKEVWEQKPEFAIIHIQGLRSAENPDILSNKILKSILYDAAEVQNLFKTSRSYFDTRETGLGSIYLFRKHDEVESFDRYSNSGYKSLRPGHQYEIGARECDGFISNIFNNASSSASNYSLRYEGDFYRNDNQRNEKIDGRKTVQSGYLMSRFRIYGRDFTFVNLSLHTVPFEDIKELVEQPETTKAALLRRNQIDILLREIESEGLKDDSVLVAGAFNAQLFETHLLSDMASTQRATSYARKSADGKLEGIEQRDRHGRSVLTVETHRFDLHSIHDWFFRLGRGQMVKKYNGELAQVVFAGKLLEESVFFQPSRHYGISKMTGKEEFMKNLCPAWADRVLYNEKLSDLFRHDSFCASGLYYGLVAEKKFVGQHKPVALHATICLK</sequence>
<dbReference type="GO" id="GO:0004445">
    <property type="term" value="F:inositol-polyphosphate 5-phosphatase activity"/>
    <property type="evidence" value="ECO:0007669"/>
    <property type="project" value="InterPro"/>
</dbReference>
<reference evidence="1" key="1">
    <citation type="submission" date="2015-03" db="EMBL/GenBank/DDBJ databases">
        <title>Wuchereria bancrofti Genome Sequencing Papua New Guinea Strain.</title>
        <authorList>
            <person name="Small S.T."/>
            <person name="Serre D."/>
            <person name="Zimmerman P.A."/>
        </authorList>
    </citation>
    <scope>NUCLEOTIDE SEQUENCE [LARGE SCALE GENOMIC DNA]</scope>
    <source>
        <strain evidence="1">pt0022</strain>
    </source>
</reference>
<dbReference type="Gene3D" id="3.60.10.10">
    <property type="entry name" value="Endonuclease/exonuclease/phosphatase"/>
    <property type="match status" value="1"/>
</dbReference>
<evidence type="ECO:0000313" key="2">
    <source>
        <dbReference type="WBParaSite" id="maker-PairedContig_1095-snap-gene-0.15-mRNA-1"/>
    </source>
</evidence>
<dbReference type="Proteomes" id="UP000093561">
    <property type="component" value="Unassembled WGS sequence"/>
</dbReference>
<dbReference type="SUPFAM" id="SSF56219">
    <property type="entry name" value="DNase I-like"/>
    <property type="match status" value="1"/>
</dbReference>
<organism evidence="2">
    <name type="scientific">Wuchereria bancrofti</name>
    <dbReference type="NCBI Taxonomy" id="6293"/>
    <lineage>
        <taxon>Eukaryota</taxon>
        <taxon>Metazoa</taxon>
        <taxon>Ecdysozoa</taxon>
        <taxon>Nematoda</taxon>
        <taxon>Chromadorea</taxon>
        <taxon>Rhabditida</taxon>
        <taxon>Spirurina</taxon>
        <taxon>Spiruromorpha</taxon>
        <taxon>Filarioidea</taxon>
        <taxon>Onchocercidae</taxon>
        <taxon>Wuchereria</taxon>
    </lineage>
</organism>
<evidence type="ECO:0000313" key="1">
    <source>
        <dbReference type="Proteomes" id="UP000093561"/>
    </source>
</evidence>
<dbReference type="WBParaSite" id="maker-PairedContig_1095-snap-gene-0.15-mRNA-1">
    <property type="protein sequence ID" value="maker-PairedContig_1095-snap-gene-0.15-mRNA-1"/>
    <property type="gene ID" value="maker-PairedContig_1095-snap-gene-0.15"/>
</dbReference>
<accession>A0A1I8E967</accession>
<dbReference type="WBParaSite" id="mrna-Wban_01339">
    <property type="protein sequence ID" value="mrna-Wban_01339"/>
    <property type="gene ID" value="Wban_01339"/>
</dbReference>
<reference evidence="1" key="2">
    <citation type="journal article" date="2016" name="Mol. Ecol.">
        <title>Population genomics of the filarial nematode parasite Wuchereria bancrofti from mosquitoes.</title>
        <authorList>
            <person name="Small S.T."/>
            <person name="Reimer L.J."/>
            <person name="Tisch D.J."/>
            <person name="King C.L."/>
            <person name="Christensen B.M."/>
            <person name="Siba P.M."/>
            <person name="Kazura J.W."/>
            <person name="Serre D."/>
            <person name="Zimmerman P.A."/>
        </authorList>
    </citation>
    <scope>NUCLEOTIDE SEQUENCE</scope>
    <source>
        <strain evidence="1">pt0022</strain>
    </source>
</reference>
<dbReference type="STRING" id="6293.A0A1I8E967"/>
<name>A0A1I8E967_WUCBA</name>
<reference evidence="2" key="3">
    <citation type="submission" date="2016-11" db="UniProtKB">
        <authorList>
            <consortium name="WormBaseParasite"/>
        </authorList>
    </citation>
    <scope>IDENTIFICATION</scope>
    <source>
        <strain evidence="2 3">pt0022</strain>
    </source>
</reference>
<dbReference type="PANTHER" id="PTHR12997:SF5">
    <property type="entry name" value="ENDONUCLEASE_EXONUCLEASE_PHOSPHATASE FAMILY PROTEIN"/>
    <property type="match status" value="1"/>
</dbReference>
<dbReference type="AlphaFoldDB" id="A0A1I8E967"/>
<evidence type="ECO:0000313" key="3">
    <source>
        <dbReference type="WBParaSite" id="mrna-Wban_01339"/>
    </source>
</evidence>
<dbReference type="InterPro" id="IPR036691">
    <property type="entry name" value="Endo/exonu/phosph_ase_sf"/>
</dbReference>
<dbReference type="InterPro" id="IPR039737">
    <property type="entry name" value="INPP5A"/>
</dbReference>
<dbReference type="PANTHER" id="PTHR12997">
    <property type="entry name" value="TYPE I INOSITOL-1,4,5-TRISPHOSPHATE 5-PHOSPHATASE"/>
    <property type="match status" value="1"/>
</dbReference>